<evidence type="ECO:0000256" key="1">
    <source>
        <dbReference type="ARBA" id="ARBA00004618"/>
    </source>
</evidence>
<dbReference type="InterPro" id="IPR002774">
    <property type="entry name" value="Flagellin_arc-type"/>
</dbReference>
<name>M1Y496_NATM8</name>
<keyword evidence="3 4" id="KW-0974">Archaeal flagellum</keyword>
<reference evidence="6 7" key="1">
    <citation type="journal article" date="2013" name="Genome Announc.">
        <title>Genome of the haloarchaeon Natronomonas moolapensis, a neutrophilic member of a previously haloalkaliphilic genus.</title>
        <authorList>
            <person name="Dyall-Smith M.L."/>
            <person name="Pfeiffer F."/>
            <person name="Oberwinkler T."/>
            <person name="Klee K."/>
            <person name="Rampp M."/>
            <person name="Palm P."/>
            <person name="Gross K."/>
            <person name="Schuster S.C."/>
            <person name="Oesterhelt D."/>
        </authorList>
    </citation>
    <scope>NUCLEOTIDE SEQUENCE [LARGE SCALE GENOMIC DNA]</scope>
    <source>
        <strain evidence="7">DSM 18674 / JCM 14361 / 8.8.11</strain>
    </source>
</reference>
<keyword evidence="6" id="KW-0969">Cilium</keyword>
<evidence type="ECO:0000313" key="6">
    <source>
        <dbReference type="EMBL" id="CCQ37346.1"/>
    </source>
</evidence>
<dbReference type="Proteomes" id="UP000011867">
    <property type="component" value="Chromosome"/>
</dbReference>
<proteinExistence type="inferred from homology"/>
<dbReference type="GO" id="GO:0005198">
    <property type="term" value="F:structural molecule activity"/>
    <property type="evidence" value="ECO:0007669"/>
    <property type="project" value="InterPro"/>
</dbReference>
<feature type="transmembrane region" description="Helical" evidence="5">
    <location>
        <begin position="12"/>
        <end position="36"/>
    </location>
</feature>
<dbReference type="GO" id="GO:0097589">
    <property type="term" value="C:archaeal-type flagellum"/>
    <property type="evidence" value="ECO:0007669"/>
    <property type="project" value="UniProtKB-SubCell"/>
</dbReference>
<keyword evidence="6" id="KW-0966">Cell projection</keyword>
<evidence type="ECO:0000256" key="3">
    <source>
        <dbReference type="ARBA" id="ARBA00022440"/>
    </source>
</evidence>
<dbReference type="Pfam" id="PF01917">
    <property type="entry name" value="Flagellin_arch-type"/>
    <property type="match status" value="1"/>
</dbReference>
<sequence length="192" mass="19484">MFDRINKQDRGQVGIGTLIVFIALVLVAAIAAGVLINTAGFLQTQAESTGQESTDQVSNNLQVTSAVGSIDTNSIDRVRLTLGLAPGSDPVNLNQVTITYVGENVVNIGGVDGDGDVDSFAVGAEGVTATTLGDGNNELILELNIAGSNGLSGETLDPGNSATVILSLPSGGETVVELNVDDPLSATDSTEL</sequence>
<dbReference type="GeneID" id="30926395"/>
<dbReference type="InterPro" id="IPR013373">
    <property type="entry name" value="Flagellin/pilin_N_arc"/>
</dbReference>
<keyword evidence="7" id="KW-1185">Reference proteome</keyword>
<comment type="function">
    <text evidence="4">Flagellin is the subunit protein which polymerizes to form the filaments of archaeal flagella.</text>
</comment>
<dbReference type="GO" id="GO:0097588">
    <property type="term" value="P:archaeal or bacterial-type flagellum-dependent cell motility"/>
    <property type="evidence" value="ECO:0007669"/>
    <property type="project" value="InterPro"/>
</dbReference>
<dbReference type="RefSeq" id="WP_015410090.1">
    <property type="nucleotide sequence ID" value="NC_020388.1"/>
</dbReference>
<gene>
    <name evidence="6" type="primary">flg2</name>
    <name evidence="6" type="ordered locus">Nmlp_3209</name>
</gene>
<evidence type="ECO:0000256" key="2">
    <source>
        <dbReference type="ARBA" id="ARBA00010256"/>
    </source>
</evidence>
<evidence type="ECO:0000256" key="4">
    <source>
        <dbReference type="RuleBase" id="RU361282"/>
    </source>
</evidence>
<dbReference type="EMBL" id="HF582854">
    <property type="protein sequence ID" value="CCQ37346.1"/>
    <property type="molecule type" value="Genomic_DNA"/>
</dbReference>
<keyword evidence="5" id="KW-1133">Transmembrane helix</keyword>
<evidence type="ECO:0000256" key="5">
    <source>
        <dbReference type="SAM" id="Phobius"/>
    </source>
</evidence>
<protein>
    <recommendedName>
        <fullName evidence="4">Flagellin</fullName>
    </recommendedName>
</protein>
<dbReference type="KEGG" id="nmo:Nmlp_3209"/>
<dbReference type="AlphaFoldDB" id="M1Y496"/>
<evidence type="ECO:0000313" key="7">
    <source>
        <dbReference type="Proteomes" id="UP000011867"/>
    </source>
</evidence>
<organism evidence="6 7">
    <name type="scientific">Natronomonas moolapensis (strain DSM 18674 / CECT 7526 / JCM 14361 / 8.8.11)</name>
    <dbReference type="NCBI Taxonomy" id="268739"/>
    <lineage>
        <taxon>Archaea</taxon>
        <taxon>Methanobacteriati</taxon>
        <taxon>Methanobacteriota</taxon>
        <taxon>Stenosarchaea group</taxon>
        <taxon>Halobacteria</taxon>
        <taxon>Halobacteriales</taxon>
        <taxon>Natronomonadaceae</taxon>
        <taxon>Natronomonas</taxon>
    </lineage>
</organism>
<dbReference type="PANTHER" id="PTHR35903">
    <property type="entry name" value="FLAGELLIN B1"/>
    <property type="match status" value="1"/>
</dbReference>
<dbReference type="STRING" id="268739.Nmlp_3209"/>
<dbReference type="OrthoDB" id="102632at2157"/>
<dbReference type="HOGENOM" id="CLU_051124_1_0_2"/>
<keyword evidence="5" id="KW-0812">Transmembrane</keyword>
<accession>M1Y496</accession>
<dbReference type="eggNOG" id="arCOG01829">
    <property type="taxonomic scope" value="Archaea"/>
</dbReference>
<keyword evidence="5" id="KW-0472">Membrane</keyword>
<comment type="subcellular location">
    <subcellularLocation>
        <location evidence="1 4">Archaeal flagellum</location>
    </subcellularLocation>
</comment>
<comment type="similarity">
    <text evidence="2 4">Belongs to the archaeal flagellin family.</text>
</comment>
<dbReference type="PANTHER" id="PTHR35903:SF1">
    <property type="entry name" value="FLAGELLIN B1"/>
    <property type="match status" value="1"/>
</dbReference>
<keyword evidence="6" id="KW-0282">Flagellum</keyword>
<dbReference type="NCBIfam" id="TIGR02537">
    <property type="entry name" value="arch_flag_Nterm"/>
    <property type="match status" value="1"/>
</dbReference>